<dbReference type="EMBL" id="CAMKVN010004465">
    <property type="protein sequence ID" value="CAI2187123.1"/>
    <property type="molecule type" value="Genomic_DNA"/>
</dbReference>
<dbReference type="Proteomes" id="UP001153678">
    <property type="component" value="Unassembled WGS sequence"/>
</dbReference>
<keyword evidence="2" id="KW-1185">Reference proteome</keyword>
<gene>
    <name evidence="1" type="ORF">FWILDA_LOCUS12918</name>
</gene>
<accession>A0A9W4WU46</accession>
<reference evidence="1" key="1">
    <citation type="submission" date="2022-08" db="EMBL/GenBank/DDBJ databases">
        <authorList>
            <person name="Kallberg Y."/>
            <person name="Tangrot J."/>
            <person name="Rosling A."/>
        </authorList>
    </citation>
    <scope>NUCLEOTIDE SEQUENCE</scope>
    <source>
        <strain evidence="1">Wild A</strain>
    </source>
</reference>
<sequence>DDIPENSSSSKIRSKLLDPDEYLEDDDMKEDLKDFSIITKATPFAIARVSVRCVNLTYSVIVYFATSDTTTAALHVTITDLKIDTFCDFSQYKADIQFNERTIHVTDIPL</sequence>
<dbReference type="AlphaFoldDB" id="A0A9W4WU46"/>
<evidence type="ECO:0000313" key="1">
    <source>
        <dbReference type="EMBL" id="CAI2187123.1"/>
    </source>
</evidence>
<proteinExistence type="predicted"/>
<name>A0A9W4WU46_9GLOM</name>
<feature type="non-terminal residue" evidence="1">
    <location>
        <position position="1"/>
    </location>
</feature>
<organism evidence="1 2">
    <name type="scientific">Funneliformis geosporum</name>
    <dbReference type="NCBI Taxonomy" id="1117311"/>
    <lineage>
        <taxon>Eukaryota</taxon>
        <taxon>Fungi</taxon>
        <taxon>Fungi incertae sedis</taxon>
        <taxon>Mucoromycota</taxon>
        <taxon>Glomeromycotina</taxon>
        <taxon>Glomeromycetes</taxon>
        <taxon>Glomerales</taxon>
        <taxon>Glomeraceae</taxon>
        <taxon>Funneliformis</taxon>
    </lineage>
</organism>
<evidence type="ECO:0000313" key="2">
    <source>
        <dbReference type="Proteomes" id="UP001153678"/>
    </source>
</evidence>
<protein>
    <submittedName>
        <fullName evidence="1">18204_t:CDS:1</fullName>
    </submittedName>
</protein>
<comment type="caution">
    <text evidence="1">The sequence shown here is derived from an EMBL/GenBank/DDBJ whole genome shotgun (WGS) entry which is preliminary data.</text>
</comment>